<comment type="caution">
    <text evidence="1">The sequence shown here is derived from an EMBL/GenBank/DDBJ whole genome shotgun (WGS) entry which is preliminary data.</text>
</comment>
<dbReference type="EMBL" id="JBHRTR010000005">
    <property type="protein sequence ID" value="MFC3225947.1"/>
    <property type="molecule type" value="Genomic_DNA"/>
</dbReference>
<sequence length="322" mass="34612">MQSQVRGLAAALTCPQVVEKTCGLRLPWRWLPNRRLWAHLAAAEGDSLTPPWPDLLISCGRKAALLSMAVRRASGGRVRTVHIQDPLVDPAAFDLVVVPQHDHLRGDNVLVSRGALHRVTPQLLASAADRFEGAIGRLPRPRLALLTGGSNRYFASPPDWLRQLGGEAATVMRQSGGSVLATISRRTPADARAALRDALVDVPHDYWEGEGENPYLAYLALADAILVTGDSTSMISEACATGAPVHVALPPLKRPARGVPHRFAAFYDSFRAAGAISWWEGGRSWTTAPGELPQRVTPLNDTAEIAAAVTRRLHLPEGAAAT</sequence>
<dbReference type="InterPro" id="IPR009367">
    <property type="entry name" value="Elm1-like"/>
</dbReference>
<dbReference type="Pfam" id="PF06258">
    <property type="entry name" value="Mito_fiss_Elm1"/>
    <property type="match status" value="1"/>
</dbReference>
<keyword evidence="2" id="KW-1185">Reference proteome</keyword>
<protein>
    <submittedName>
        <fullName evidence="1">Mitochondrial fission ELM1 family protein</fullName>
    </submittedName>
</protein>
<gene>
    <name evidence="1" type="ORF">ACFOGJ_01805</name>
</gene>
<dbReference type="Proteomes" id="UP001595528">
    <property type="component" value="Unassembled WGS sequence"/>
</dbReference>
<accession>A0ABV7KV46</accession>
<dbReference type="RefSeq" id="WP_379897691.1">
    <property type="nucleotide sequence ID" value="NZ_JBHRTR010000005.1"/>
</dbReference>
<dbReference type="PANTHER" id="PTHR33986:SF15">
    <property type="entry name" value="MITOCHONDRIAL FISSION PROTEIN ELM1"/>
    <property type="match status" value="1"/>
</dbReference>
<evidence type="ECO:0000313" key="2">
    <source>
        <dbReference type="Proteomes" id="UP001595528"/>
    </source>
</evidence>
<organism evidence="1 2">
    <name type="scientific">Marinibaculum pumilum</name>
    <dbReference type="NCBI Taxonomy" id="1766165"/>
    <lineage>
        <taxon>Bacteria</taxon>
        <taxon>Pseudomonadati</taxon>
        <taxon>Pseudomonadota</taxon>
        <taxon>Alphaproteobacteria</taxon>
        <taxon>Rhodospirillales</taxon>
        <taxon>Rhodospirillaceae</taxon>
        <taxon>Marinibaculum</taxon>
    </lineage>
</organism>
<dbReference type="PANTHER" id="PTHR33986">
    <property type="entry name" value="OS02G0535700 PROTEIN"/>
    <property type="match status" value="1"/>
</dbReference>
<name>A0ABV7KV46_9PROT</name>
<proteinExistence type="predicted"/>
<evidence type="ECO:0000313" key="1">
    <source>
        <dbReference type="EMBL" id="MFC3225947.1"/>
    </source>
</evidence>
<reference evidence="2" key="1">
    <citation type="journal article" date="2019" name="Int. J. Syst. Evol. Microbiol.">
        <title>The Global Catalogue of Microorganisms (GCM) 10K type strain sequencing project: providing services to taxonomists for standard genome sequencing and annotation.</title>
        <authorList>
            <consortium name="The Broad Institute Genomics Platform"/>
            <consortium name="The Broad Institute Genome Sequencing Center for Infectious Disease"/>
            <person name="Wu L."/>
            <person name="Ma J."/>
        </authorList>
    </citation>
    <scope>NUCLEOTIDE SEQUENCE [LARGE SCALE GENOMIC DNA]</scope>
    <source>
        <strain evidence="2">KCTC 42964</strain>
    </source>
</reference>